<keyword evidence="3" id="KW-1185">Reference proteome</keyword>
<dbReference type="AlphaFoldDB" id="A0A448WXM5"/>
<proteinExistence type="predicted"/>
<protein>
    <submittedName>
        <fullName evidence="2">Uncharacterized protein</fullName>
    </submittedName>
</protein>
<dbReference type="Proteomes" id="UP000784294">
    <property type="component" value="Unassembled WGS sequence"/>
</dbReference>
<reference evidence="2" key="1">
    <citation type="submission" date="2018-11" db="EMBL/GenBank/DDBJ databases">
        <authorList>
            <consortium name="Pathogen Informatics"/>
        </authorList>
    </citation>
    <scope>NUCLEOTIDE SEQUENCE</scope>
</reference>
<organism evidence="2 3">
    <name type="scientific">Protopolystoma xenopodis</name>
    <dbReference type="NCBI Taxonomy" id="117903"/>
    <lineage>
        <taxon>Eukaryota</taxon>
        <taxon>Metazoa</taxon>
        <taxon>Spiralia</taxon>
        <taxon>Lophotrochozoa</taxon>
        <taxon>Platyhelminthes</taxon>
        <taxon>Monogenea</taxon>
        <taxon>Polyopisthocotylea</taxon>
        <taxon>Polystomatidea</taxon>
        <taxon>Polystomatidae</taxon>
        <taxon>Protopolystoma</taxon>
    </lineage>
</organism>
<feature type="region of interest" description="Disordered" evidence="1">
    <location>
        <begin position="1"/>
        <end position="31"/>
    </location>
</feature>
<accession>A0A448WXM5</accession>
<evidence type="ECO:0000256" key="1">
    <source>
        <dbReference type="SAM" id="MobiDB-lite"/>
    </source>
</evidence>
<name>A0A448WXM5_9PLAT</name>
<evidence type="ECO:0000313" key="2">
    <source>
        <dbReference type="EMBL" id="VEL22838.1"/>
    </source>
</evidence>
<evidence type="ECO:0000313" key="3">
    <source>
        <dbReference type="Proteomes" id="UP000784294"/>
    </source>
</evidence>
<sequence length="83" mass="9239">MTRPDPTRAESTGLTWAQRGPPAHLPDRLPGRLVGPRVEWTTGMDEWGRAEDRDGEGCQVSRELVKQWLCCSLVCACVRECTG</sequence>
<dbReference type="EMBL" id="CAAALY010058650">
    <property type="protein sequence ID" value="VEL22838.1"/>
    <property type="molecule type" value="Genomic_DNA"/>
</dbReference>
<comment type="caution">
    <text evidence="2">The sequence shown here is derived from an EMBL/GenBank/DDBJ whole genome shotgun (WGS) entry which is preliminary data.</text>
</comment>
<gene>
    <name evidence="2" type="ORF">PXEA_LOCUS16278</name>
</gene>